<proteinExistence type="predicted"/>
<name>A0A7J6RUW4_PEROL</name>
<sequence length="200" mass="19631">VCAVPDAGASSGDAAAPLISPTESGLTGEYSAAGPAATPAFREAGTLSEEDGVSKNFPLDGHGAPPSSTSATPLVGVSEDSVVAARGTASATPPNANSIATGVVIGDEPGIPEAGATTPLVAVGEEASAAAVADQPPSEQNRAAGADDHDDDDDTPMERLMQADEGAHTVATTERDEAMFNTEDDADSSSLVVATDEAAA</sequence>
<evidence type="ECO:0000256" key="1">
    <source>
        <dbReference type="SAM" id="MobiDB-lite"/>
    </source>
</evidence>
<feature type="compositionally biased region" description="Basic and acidic residues" evidence="1">
    <location>
        <begin position="161"/>
        <end position="178"/>
    </location>
</feature>
<feature type="non-terminal residue" evidence="2">
    <location>
        <position position="1"/>
    </location>
</feature>
<gene>
    <name evidence="2" type="ORF">FOZ63_019359</name>
</gene>
<evidence type="ECO:0000313" key="3">
    <source>
        <dbReference type="Proteomes" id="UP000553632"/>
    </source>
</evidence>
<evidence type="ECO:0000313" key="2">
    <source>
        <dbReference type="EMBL" id="KAF4724106.1"/>
    </source>
</evidence>
<reference evidence="2 3" key="1">
    <citation type="submission" date="2020-04" db="EMBL/GenBank/DDBJ databases">
        <title>Perkinsus olseni comparative genomics.</title>
        <authorList>
            <person name="Bogema D.R."/>
        </authorList>
    </citation>
    <scope>NUCLEOTIDE SEQUENCE [LARGE SCALE GENOMIC DNA]</scope>
    <source>
        <strain evidence="2 3">ATCC PRA-207</strain>
    </source>
</reference>
<dbReference type="Proteomes" id="UP000553632">
    <property type="component" value="Unassembled WGS sequence"/>
</dbReference>
<comment type="caution">
    <text evidence="2">The sequence shown here is derived from an EMBL/GenBank/DDBJ whole genome shotgun (WGS) entry which is preliminary data.</text>
</comment>
<feature type="region of interest" description="Disordered" evidence="1">
    <location>
        <begin position="1"/>
        <end position="75"/>
    </location>
</feature>
<feature type="compositionally biased region" description="Low complexity" evidence="1">
    <location>
        <begin position="1"/>
        <end position="17"/>
    </location>
</feature>
<accession>A0A7J6RUW4</accession>
<protein>
    <submittedName>
        <fullName evidence="2">Uncharacterized protein</fullName>
    </submittedName>
</protein>
<keyword evidence="3" id="KW-1185">Reference proteome</keyword>
<dbReference type="EMBL" id="JABANO010023087">
    <property type="protein sequence ID" value="KAF4724106.1"/>
    <property type="molecule type" value="Genomic_DNA"/>
</dbReference>
<feature type="non-terminal residue" evidence="2">
    <location>
        <position position="200"/>
    </location>
</feature>
<organism evidence="2 3">
    <name type="scientific">Perkinsus olseni</name>
    <name type="common">Perkinsus atlanticus</name>
    <dbReference type="NCBI Taxonomy" id="32597"/>
    <lineage>
        <taxon>Eukaryota</taxon>
        <taxon>Sar</taxon>
        <taxon>Alveolata</taxon>
        <taxon>Perkinsozoa</taxon>
        <taxon>Perkinsea</taxon>
        <taxon>Perkinsida</taxon>
        <taxon>Perkinsidae</taxon>
        <taxon>Perkinsus</taxon>
    </lineage>
</organism>
<dbReference type="AlphaFoldDB" id="A0A7J6RUW4"/>
<feature type="region of interest" description="Disordered" evidence="1">
    <location>
        <begin position="126"/>
        <end position="200"/>
    </location>
</feature>